<dbReference type="CDD" id="cd00130">
    <property type="entry name" value="PAS"/>
    <property type="match status" value="1"/>
</dbReference>
<dbReference type="SUPFAM" id="SSF55785">
    <property type="entry name" value="PYP-like sensor domain (PAS domain)"/>
    <property type="match status" value="1"/>
</dbReference>
<sequence length="208" mass="22761">MIDIAEFAGAMIVIEEKRIILSFSAPAARLIGFSPDDVVGMNVSSLLPQLYRPEHERCIARCLAKDERHIIGIRRIVVGEPSDGSTSVGEAKVRAERFFTGSIRNLGEGRRRNGGWKSCNLTSCGCRGPVAIREMASSIAREITGRSPQLQTAGHKASAGAQRAGRQLQWWRTRTRRHYTLYAPKISSAPAGLHFQGRAHCGDSAHAL</sequence>
<dbReference type="PROSITE" id="PS50112">
    <property type="entry name" value="PAS"/>
    <property type="match status" value="1"/>
</dbReference>
<dbReference type="NCBIfam" id="TIGR00229">
    <property type="entry name" value="sensory_box"/>
    <property type="match status" value="1"/>
</dbReference>
<gene>
    <name evidence="3" type="ORF">BRAD3257_7065</name>
</gene>
<evidence type="ECO:0000313" key="3">
    <source>
        <dbReference type="EMBL" id="SPP97905.1"/>
    </source>
</evidence>
<name>A0A2U3Q907_9BRAD</name>
<dbReference type="KEGG" id="bvz:BRAD3257_7065"/>
<dbReference type="Pfam" id="PF00989">
    <property type="entry name" value="PAS"/>
    <property type="match status" value="1"/>
</dbReference>
<dbReference type="Gene3D" id="3.30.450.20">
    <property type="entry name" value="PAS domain"/>
    <property type="match status" value="1"/>
</dbReference>
<reference evidence="3 4" key="1">
    <citation type="submission" date="2018-03" db="EMBL/GenBank/DDBJ databases">
        <authorList>
            <person name="Gully D."/>
        </authorList>
    </citation>
    <scope>NUCLEOTIDE SEQUENCE [LARGE SCALE GENOMIC DNA]</scope>
    <source>
        <strain evidence="3">ORS3257</strain>
    </source>
</reference>
<feature type="region of interest" description="Disordered" evidence="1">
    <location>
        <begin position="146"/>
        <end position="165"/>
    </location>
</feature>
<dbReference type="Proteomes" id="UP000246085">
    <property type="component" value="Chromosome BRAD3257"/>
</dbReference>
<organism evidence="3 4">
    <name type="scientific">Bradyrhizobium vignae</name>
    <dbReference type="NCBI Taxonomy" id="1549949"/>
    <lineage>
        <taxon>Bacteria</taxon>
        <taxon>Pseudomonadati</taxon>
        <taxon>Pseudomonadota</taxon>
        <taxon>Alphaproteobacteria</taxon>
        <taxon>Hyphomicrobiales</taxon>
        <taxon>Nitrobacteraceae</taxon>
        <taxon>Bradyrhizobium</taxon>
    </lineage>
</organism>
<dbReference type="EMBL" id="LS398110">
    <property type="protein sequence ID" value="SPP97905.1"/>
    <property type="molecule type" value="Genomic_DNA"/>
</dbReference>
<accession>A0A2U3Q907</accession>
<evidence type="ECO:0000259" key="2">
    <source>
        <dbReference type="PROSITE" id="PS50112"/>
    </source>
</evidence>
<dbReference type="AlphaFoldDB" id="A0A2U3Q907"/>
<dbReference type="GO" id="GO:0006355">
    <property type="term" value="P:regulation of DNA-templated transcription"/>
    <property type="evidence" value="ECO:0007669"/>
    <property type="project" value="InterPro"/>
</dbReference>
<protein>
    <recommendedName>
        <fullName evidence="2">PAS domain-containing protein</fullName>
    </recommendedName>
</protein>
<evidence type="ECO:0000313" key="4">
    <source>
        <dbReference type="Proteomes" id="UP000246085"/>
    </source>
</evidence>
<proteinExistence type="predicted"/>
<dbReference type="InterPro" id="IPR013767">
    <property type="entry name" value="PAS_fold"/>
</dbReference>
<dbReference type="InterPro" id="IPR000014">
    <property type="entry name" value="PAS"/>
</dbReference>
<evidence type="ECO:0000256" key="1">
    <source>
        <dbReference type="SAM" id="MobiDB-lite"/>
    </source>
</evidence>
<dbReference type="InterPro" id="IPR035965">
    <property type="entry name" value="PAS-like_dom_sf"/>
</dbReference>
<feature type="domain" description="PAS" evidence="2">
    <location>
        <begin position="1"/>
        <end position="54"/>
    </location>
</feature>